<dbReference type="PIRSF" id="PIRSF019455">
    <property type="entry name" value="CopR_AtkY"/>
    <property type="match status" value="1"/>
</dbReference>
<dbReference type="OrthoDB" id="1849040at2"/>
<comment type="similarity">
    <text evidence="1">Belongs to the BlaI transcriptional regulatory family.</text>
</comment>
<sequence length="154" mass="17349">MIDEQQVAITDSEWDLMRAVWTLKRVTSRQLIEIMETERQWAPSTTKTMLRRLIKKNAISQVGDTRPFDYVPAVREQQSMDAAAVRLFDSMCAMRTGSAVAAVIQSRELSQDDIANLQQILAEKMKTAPKTVACNCLPDGNCMNMNEGDEHIGQ</sequence>
<proteinExistence type="inferred from homology"/>
<evidence type="ECO:0000313" key="6">
    <source>
        <dbReference type="Proteomes" id="UP000051330"/>
    </source>
</evidence>
<dbReference type="RefSeq" id="WP_057819363.1">
    <property type="nucleotide sequence ID" value="NZ_AZEC01000004.1"/>
</dbReference>
<dbReference type="GO" id="GO:0003677">
    <property type="term" value="F:DNA binding"/>
    <property type="evidence" value="ECO:0007669"/>
    <property type="project" value="UniProtKB-KW"/>
</dbReference>
<dbReference type="Pfam" id="PF03965">
    <property type="entry name" value="Penicillinase_R"/>
    <property type="match status" value="1"/>
</dbReference>
<dbReference type="AlphaFoldDB" id="A0A0R1NAF3"/>
<dbReference type="NCBIfam" id="TIGR02698">
    <property type="entry name" value="CopY_TcrY"/>
    <property type="match status" value="1"/>
</dbReference>
<keyword evidence="3" id="KW-0238">DNA-binding</keyword>
<dbReference type="SUPFAM" id="SSF46785">
    <property type="entry name" value="Winged helix' DNA-binding domain"/>
    <property type="match status" value="1"/>
</dbReference>
<dbReference type="InterPro" id="IPR014071">
    <property type="entry name" value="Cu_transp_CopY/TcrY"/>
</dbReference>
<dbReference type="Proteomes" id="UP000051330">
    <property type="component" value="Unassembled WGS sequence"/>
</dbReference>
<keyword evidence="4" id="KW-0804">Transcription</keyword>
<reference evidence="5 6" key="1">
    <citation type="journal article" date="2015" name="Genome Announc.">
        <title>Expanding the biotechnology potential of lactobacilli through comparative genomics of 213 strains and associated genera.</title>
        <authorList>
            <person name="Sun Z."/>
            <person name="Harris H.M."/>
            <person name="McCann A."/>
            <person name="Guo C."/>
            <person name="Argimon S."/>
            <person name="Zhang W."/>
            <person name="Yang X."/>
            <person name="Jeffery I.B."/>
            <person name="Cooney J.C."/>
            <person name="Kagawa T.F."/>
            <person name="Liu W."/>
            <person name="Song Y."/>
            <person name="Salvetti E."/>
            <person name="Wrobel A."/>
            <person name="Rasinkangas P."/>
            <person name="Parkhill J."/>
            <person name="Rea M.C."/>
            <person name="O'Sullivan O."/>
            <person name="Ritari J."/>
            <person name="Douillard F.P."/>
            <person name="Paul Ross R."/>
            <person name="Yang R."/>
            <person name="Briner A.E."/>
            <person name="Felis G.E."/>
            <person name="de Vos W.M."/>
            <person name="Barrangou R."/>
            <person name="Klaenhammer T.R."/>
            <person name="Caufield P.W."/>
            <person name="Cui Y."/>
            <person name="Zhang H."/>
            <person name="O'Toole P.W."/>
        </authorList>
    </citation>
    <scope>NUCLEOTIDE SEQUENCE [LARGE SCALE GENOMIC DNA]</scope>
    <source>
        <strain evidence="5 6">DSM 12744</strain>
    </source>
</reference>
<dbReference type="STRING" id="1423792.FD09_GL002231"/>
<comment type="caution">
    <text evidence="5">The sequence shown here is derived from an EMBL/GenBank/DDBJ whole genome shotgun (WGS) entry which is preliminary data.</text>
</comment>
<name>A0A0R1NAF3_9LACO</name>
<keyword evidence="2" id="KW-0805">Transcription regulation</keyword>
<evidence type="ECO:0000256" key="3">
    <source>
        <dbReference type="ARBA" id="ARBA00023125"/>
    </source>
</evidence>
<keyword evidence="6" id="KW-1185">Reference proteome</keyword>
<dbReference type="EMBL" id="AZEC01000004">
    <property type="protein sequence ID" value="KRL13400.1"/>
    <property type="molecule type" value="Genomic_DNA"/>
</dbReference>
<evidence type="ECO:0000313" key="5">
    <source>
        <dbReference type="EMBL" id="KRL13400.1"/>
    </source>
</evidence>
<dbReference type="PATRIC" id="fig|1423792.3.peg.2271"/>
<evidence type="ECO:0000256" key="1">
    <source>
        <dbReference type="ARBA" id="ARBA00011046"/>
    </source>
</evidence>
<dbReference type="InterPro" id="IPR036388">
    <property type="entry name" value="WH-like_DNA-bd_sf"/>
</dbReference>
<evidence type="ECO:0000256" key="2">
    <source>
        <dbReference type="ARBA" id="ARBA00023015"/>
    </source>
</evidence>
<gene>
    <name evidence="5" type="ORF">FD09_GL002231</name>
</gene>
<evidence type="ECO:0000256" key="4">
    <source>
        <dbReference type="ARBA" id="ARBA00023163"/>
    </source>
</evidence>
<organism evidence="5 6">
    <name type="scientific">Schleiferilactobacillus perolens DSM 12744</name>
    <dbReference type="NCBI Taxonomy" id="1423792"/>
    <lineage>
        <taxon>Bacteria</taxon>
        <taxon>Bacillati</taxon>
        <taxon>Bacillota</taxon>
        <taxon>Bacilli</taxon>
        <taxon>Lactobacillales</taxon>
        <taxon>Lactobacillaceae</taxon>
        <taxon>Schleiferilactobacillus</taxon>
    </lineage>
</organism>
<dbReference type="GO" id="GO:0045892">
    <property type="term" value="P:negative regulation of DNA-templated transcription"/>
    <property type="evidence" value="ECO:0007669"/>
    <property type="project" value="InterPro"/>
</dbReference>
<dbReference type="Gene3D" id="1.10.10.10">
    <property type="entry name" value="Winged helix-like DNA-binding domain superfamily/Winged helix DNA-binding domain"/>
    <property type="match status" value="1"/>
</dbReference>
<protein>
    <submittedName>
        <fullName evidence="5">Copper transport repressor, CopY TcrY family</fullName>
    </submittedName>
</protein>
<dbReference type="InterPro" id="IPR005650">
    <property type="entry name" value="BlaI_family"/>
</dbReference>
<dbReference type="InterPro" id="IPR036390">
    <property type="entry name" value="WH_DNA-bd_sf"/>
</dbReference>
<accession>A0A0R1NAF3</accession>